<organism evidence="3 4">
    <name type="scientific">Halomonas beimenensis</name>
    <dbReference type="NCBI Taxonomy" id="475662"/>
    <lineage>
        <taxon>Bacteria</taxon>
        <taxon>Pseudomonadati</taxon>
        <taxon>Pseudomonadota</taxon>
        <taxon>Gammaproteobacteria</taxon>
        <taxon>Oceanospirillales</taxon>
        <taxon>Halomonadaceae</taxon>
        <taxon>Halomonas</taxon>
    </lineage>
</organism>
<feature type="region of interest" description="Disordered" evidence="1">
    <location>
        <begin position="1"/>
        <end position="40"/>
    </location>
</feature>
<protein>
    <submittedName>
        <fullName evidence="3">Uncharacterized protein</fullName>
    </submittedName>
</protein>
<gene>
    <name evidence="3" type="ORF">BEI_0482</name>
</gene>
<keyword evidence="2" id="KW-1133">Transmembrane helix</keyword>
<dbReference type="KEGG" id="hbe:BEI_0482"/>
<feature type="transmembrane region" description="Helical" evidence="2">
    <location>
        <begin position="46"/>
        <end position="67"/>
    </location>
</feature>
<proteinExistence type="predicted"/>
<keyword evidence="2" id="KW-0472">Membrane</keyword>
<evidence type="ECO:0000256" key="2">
    <source>
        <dbReference type="SAM" id="Phobius"/>
    </source>
</evidence>
<accession>A0A291P3L9</accession>
<evidence type="ECO:0000313" key="3">
    <source>
        <dbReference type="EMBL" id="ATJ81469.1"/>
    </source>
</evidence>
<keyword evidence="4" id="KW-1185">Reference proteome</keyword>
<dbReference type="RefSeq" id="WP_097788010.1">
    <property type="nucleotide sequence ID" value="NZ_BAAADT010000015.1"/>
</dbReference>
<name>A0A291P3L9_9GAMM</name>
<dbReference type="AlphaFoldDB" id="A0A291P3L9"/>
<dbReference type="Proteomes" id="UP000219993">
    <property type="component" value="Chromosome"/>
</dbReference>
<evidence type="ECO:0000256" key="1">
    <source>
        <dbReference type="SAM" id="MobiDB-lite"/>
    </source>
</evidence>
<dbReference type="EMBL" id="CP021435">
    <property type="protein sequence ID" value="ATJ81469.1"/>
    <property type="molecule type" value="Genomic_DNA"/>
</dbReference>
<sequence length="69" mass="7863">MDTRESKTPEEEREHFKEVSQPEDYEHPEPDEDQPEARQSPQRLTWVLPAIIVVVAVVIIGLLVIGLGD</sequence>
<reference evidence="3 4" key="1">
    <citation type="journal article" date="2017" name="Sci. Rep.">
        <title>Revealing the Saline Adaptation Strategies of the Halophilic Bacterium Halomonas beimenensis through High-throughput Omics and Transposon Mutagenesis Approaches.</title>
        <authorList>
            <person name="Chen Y.H."/>
            <person name="Lin S.S."/>
            <person name="Shyu Y.T."/>
        </authorList>
    </citation>
    <scope>NUCLEOTIDE SEQUENCE [LARGE SCALE GENOMIC DNA]</scope>
    <source>
        <strain evidence="3 4">NTU-111</strain>
    </source>
</reference>
<feature type="compositionally biased region" description="Basic and acidic residues" evidence="1">
    <location>
        <begin position="1"/>
        <end position="28"/>
    </location>
</feature>
<keyword evidence="2" id="KW-0812">Transmembrane</keyword>
<evidence type="ECO:0000313" key="4">
    <source>
        <dbReference type="Proteomes" id="UP000219993"/>
    </source>
</evidence>